<evidence type="ECO:0000256" key="2">
    <source>
        <dbReference type="ARBA" id="ARBA00004496"/>
    </source>
</evidence>
<dbReference type="InterPro" id="IPR000620">
    <property type="entry name" value="EamA_dom"/>
</dbReference>
<evidence type="ECO:0000256" key="18">
    <source>
        <dbReference type="ARBA" id="ARBA00082789"/>
    </source>
</evidence>
<comment type="function">
    <text evidence="14">May play a role in intracellular calcium sensing and homeostasis. May act as a negative regulator of plasma membrane calcium-transporting ATPases preventing calcium efflux from the cell.</text>
</comment>
<comment type="subunit">
    <text evidence="16">Interacts with STIM1; stimulated by depletion of intracellular calcium. Interacts with ORAI1. Interacts with the plasma membrane calcium-transporting ATPases ATP2B1 and ATP2B4. Interacts with ATP1A1, ATP2A2, KPNB1 and XPO1.</text>
</comment>
<feature type="transmembrane region" description="Helical" evidence="20">
    <location>
        <begin position="393"/>
        <end position="413"/>
    </location>
</feature>
<dbReference type="GO" id="GO:0005789">
    <property type="term" value="C:endoplasmic reticulum membrane"/>
    <property type="evidence" value="ECO:0007669"/>
    <property type="project" value="UniProtKB-SubCell"/>
</dbReference>
<keyword evidence="5" id="KW-0963">Cytoplasm</keyword>
<gene>
    <name evidence="22" type="primary">LGI1B</name>
</gene>
<reference evidence="22" key="1">
    <citation type="submission" date="2016-05" db="EMBL/GenBank/DDBJ databases">
        <authorList>
            <person name="Lavstsen T."/>
            <person name="Jespersen J.S."/>
        </authorList>
    </citation>
    <scope>NUCLEOTIDE SEQUENCE</scope>
    <source>
        <tissue evidence="22">Brain</tissue>
    </source>
</reference>
<keyword evidence="13" id="KW-0325">Glycoprotein</keyword>
<dbReference type="Gene3D" id="3.80.10.10">
    <property type="entry name" value="Ribonuclease Inhibitor"/>
    <property type="match status" value="1"/>
</dbReference>
<evidence type="ECO:0000313" key="22">
    <source>
        <dbReference type="EMBL" id="SBP61164.1"/>
    </source>
</evidence>
<dbReference type="PANTHER" id="PTHR24367:SF17">
    <property type="entry name" value="LEUCINE-RICH GLIOMA-INACTIVATED PROTEIN 1"/>
    <property type="match status" value="1"/>
</dbReference>
<dbReference type="FunFam" id="1.10.3730.20:FF:000026">
    <property type="entry name" value="Solute carrier family 35, member G1"/>
    <property type="match status" value="1"/>
</dbReference>
<keyword evidence="4" id="KW-1003">Cell membrane</keyword>
<evidence type="ECO:0000259" key="21">
    <source>
        <dbReference type="SMART" id="SM00082"/>
    </source>
</evidence>
<dbReference type="InterPro" id="IPR051295">
    <property type="entry name" value="LGI_related"/>
</dbReference>
<keyword evidence="9" id="KW-0677">Repeat</keyword>
<dbReference type="InterPro" id="IPR000483">
    <property type="entry name" value="Cys-rich_flank_reg_C"/>
</dbReference>
<evidence type="ECO:0000256" key="4">
    <source>
        <dbReference type="ARBA" id="ARBA00022475"/>
    </source>
</evidence>
<name>A0A1A8B1M1_NOTFU</name>
<feature type="region of interest" description="Disordered" evidence="19">
    <location>
        <begin position="253"/>
        <end position="298"/>
    </location>
</feature>
<feature type="compositionally biased region" description="Basic and acidic residues" evidence="19">
    <location>
        <begin position="277"/>
        <end position="291"/>
    </location>
</feature>
<dbReference type="PANTHER" id="PTHR24367">
    <property type="entry name" value="LEUCINE-RICH REPEAT-CONTAINING PROTEIN"/>
    <property type="match status" value="1"/>
</dbReference>
<evidence type="ECO:0000256" key="17">
    <source>
        <dbReference type="ARBA" id="ARBA00074441"/>
    </source>
</evidence>
<dbReference type="PROSITE" id="PS50912">
    <property type="entry name" value="EAR"/>
    <property type="match status" value="3"/>
</dbReference>
<comment type="similarity">
    <text evidence="15">Belongs to the TMEM20 family.</text>
</comment>
<evidence type="ECO:0000256" key="8">
    <source>
        <dbReference type="ARBA" id="ARBA00022729"/>
    </source>
</evidence>
<evidence type="ECO:0000256" key="20">
    <source>
        <dbReference type="SAM" id="Phobius"/>
    </source>
</evidence>
<feature type="transmembrane region" description="Helical" evidence="20">
    <location>
        <begin position="578"/>
        <end position="596"/>
    </location>
</feature>
<evidence type="ECO:0000256" key="6">
    <source>
        <dbReference type="ARBA" id="ARBA00022614"/>
    </source>
</evidence>
<proteinExistence type="inferred from homology"/>
<protein>
    <recommendedName>
        <fullName evidence="17">Solute carrier family 35 member G1</fullName>
    </recommendedName>
    <alternativeName>
        <fullName evidence="18">Transmembrane protein 20</fullName>
    </alternativeName>
</protein>
<evidence type="ECO:0000256" key="16">
    <source>
        <dbReference type="ARBA" id="ARBA00064541"/>
    </source>
</evidence>
<evidence type="ECO:0000256" key="11">
    <source>
        <dbReference type="ARBA" id="ARBA00022989"/>
    </source>
</evidence>
<keyword evidence="10" id="KW-0256">Endoplasmic reticulum</keyword>
<feature type="transmembrane region" description="Helical" evidence="20">
    <location>
        <begin position="602"/>
        <end position="620"/>
    </location>
</feature>
<dbReference type="Gene3D" id="1.10.3730.20">
    <property type="match status" value="1"/>
</dbReference>
<keyword evidence="11 20" id="KW-1133">Transmembrane helix</keyword>
<keyword evidence="7 20" id="KW-0812">Transmembrane</keyword>
<feature type="transmembrane region" description="Helical" evidence="20">
    <location>
        <begin position="518"/>
        <end position="537"/>
    </location>
</feature>
<evidence type="ECO:0000256" key="5">
    <source>
        <dbReference type="ARBA" id="ARBA00022490"/>
    </source>
</evidence>
<feature type="transmembrane region" description="Helical" evidence="20">
    <location>
        <begin position="549"/>
        <end position="566"/>
    </location>
</feature>
<evidence type="ECO:0000256" key="3">
    <source>
        <dbReference type="ARBA" id="ARBA00004651"/>
    </source>
</evidence>
<sequence length="630" mass="71010">MDALTKIDLRGNNLICDCKLKWFVEWIHHTNATLDEIYCSGPSIHQGKKINDLQPHSFDCITTKFASYQLLKFESISVESFNFGNEQFVVFAQPFTGTCTFLEWDHVEMTFRTYDIIESISTVVCKPIVIDNQLFIIVAQLFGGSHIYKRDTSSNKFIKIQDIDILRIRKPNDIEAFEIDGETFFIIADSSKAGSTTVYKWNGIGFYSHQHAADVQPPHPTIMGECNHGTPERALTGVDKVTVVFHKVVSHDKHTQELGEDDEPSEETVHLRSNCLNHEDAENRQDEERSSEGSLEGGEQETLCPAFCVRGEWLTSSRERGARGDKPKRCPGLGLFYAILATVFFSIIHFLVKTIQDIHAIEISAIRCFFQMLFVVPLLIHHKTGFLGPRDKRIYLVLRGFFGSNAMILLYYAVQQMSLADATVIMFSNPVFTSLLAWIFLKEKCTIWDCVFTVFTITGVILIARPPFLFGEHPAGIEGNYANHVKGAIAAFAGAVAASFTFVILRKMGKSVHYYLSVWYYAVVGFIESVITVSILGEWKIPNCGRDRWIMMLIAILGIVGQTFLTKALQIEKAGPVALVRTVDVVLAFFFQFIFFNQALTWWSLGGALCVVVSTSGVAVRKWYTNSRKP</sequence>
<feature type="transmembrane region" description="Helical" evidence="20">
    <location>
        <begin position="488"/>
        <end position="506"/>
    </location>
</feature>
<evidence type="ECO:0000256" key="14">
    <source>
        <dbReference type="ARBA" id="ARBA00059734"/>
    </source>
</evidence>
<dbReference type="GO" id="GO:0005886">
    <property type="term" value="C:plasma membrane"/>
    <property type="evidence" value="ECO:0007669"/>
    <property type="project" value="UniProtKB-SubCell"/>
</dbReference>
<comment type="subcellular location">
    <subcellularLocation>
        <location evidence="3">Cell membrane</location>
        <topology evidence="3">Multi-pass membrane protein</topology>
    </subcellularLocation>
    <subcellularLocation>
        <location evidence="2">Cytoplasm</location>
    </subcellularLocation>
    <subcellularLocation>
        <location evidence="1">Endoplasmic reticulum membrane</location>
        <topology evidence="1">Multi-pass membrane protein</topology>
    </subcellularLocation>
</comment>
<dbReference type="GO" id="GO:0042552">
    <property type="term" value="P:myelination"/>
    <property type="evidence" value="ECO:0007669"/>
    <property type="project" value="TreeGrafter"/>
</dbReference>
<evidence type="ECO:0000256" key="12">
    <source>
        <dbReference type="ARBA" id="ARBA00023136"/>
    </source>
</evidence>
<feature type="transmembrane region" description="Helical" evidence="20">
    <location>
        <begin position="358"/>
        <end position="381"/>
    </location>
</feature>
<evidence type="ECO:0000256" key="13">
    <source>
        <dbReference type="ARBA" id="ARBA00023180"/>
    </source>
</evidence>
<reference evidence="22" key="2">
    <citation type="submission" date="2016-06" db="EMBL/GenBank/DDBJ databases">
        <title>The genome of a short-lived fish provides insights into sex chromosome evolution and the genetic control of aging.</title>
        <authorList>
            <person name="Reichwald K."/>
            <person name="Felder M."/>
            <person name="Petzold A."/>
            <person name="Koch P."/>
            <person name="Groth M."/>
            <person name="Platzer M."/>
        </authorList>
    </citation>
    <scope>NUCLEOTIDE SEQUENCE</scope>
    <source>
        <tissue evidence="22">Brain</tissue>
    </source>
</reference>
<dbReference type="SUPFAM" id="SSF52058">
    <property type="entry name" value="L domain-like"/>
    <property type="match status" value="1"/>
</dbReference>
<dbReference type="InterPro" id="IPR032675">
    <property type="entry name" value="LRR_dom_sf"/>
</dbReference>
<evidence type="ECO:0000256" key="15">
    <source>
        <dbReference type="ARBA" id="ARBA00061618"/>
    </source>
</evidence>
<keyword evidence="6" id="KW-0433">Leucine-rich repeat</keyword>
<dbReference type="InterPro" id="IPR005492">
    <property type="entry name" value="EPTP"/>
</dbReference>
<dbReference type="SUPFAM" id="SSF103481">
    <property type="entry name" value="Multidrug resistance efflux transporter EmrE"/>
    <property type="match status" value="2"/>
</dbReference>
<dbReference type="EMBL" id="HADY01022679">
    <property type="protein sequence ID" value="SBP61164.1"/>
    <property type="molecule type" value="Transcribed_RNA"/>
</dbReference>
<dbReference type="Pfam" id="PF00892">
    <property type="entry name" value="EamA"/>
    <property type="match status" value="2"/>
</dbReference>
<dbReference type="SMART" id="SM00082">
    <property type="entry name" value="LRRCT"/>
    <property type="match status" value="1"/>
</dbReference>
<organism evidence="22">
    <name type="scientific">Nothobranchius furzeri</name>
    <name type="common">Turquoise killifish</name>
    <dbReference type="NCBI Taxonomy" id="105023"/>
    <lineage>
        <taxon>Eukaryota</taxon>
        <taxon>Metazoa</taxon>
        <taxon>Chordata</taxon>
        <taxon>Craniata</taxon>
        <taxon>Vertebrata</taxon>
        <taxon>Euteleostomi</taxon>
        <taxon>Actinopterygii</taxon>
        <taxon>Neopterygii</taxon>
        <taxon>Teleostei</taxon>
        <taxon>Neoteleostei</taxon>
        <taxon>Acanthomorphata</taxon>
        <taxon>Ovalentaria</taxon>
        <taxon>Atherinomorphae</taxon>
        <taxon>Cyprinodontiformes</taxon>
        <taxon>Nothobranchiidae</taxon>
        <taxon>Nothobranchius</taxon>
    </lineage>
</organism>
<dbReference type="EMBL" id="HAEJ01001684">
    <property type="protein sequence ID" value="SBS42141.1"/>
    <property type="molecule type" value="Transcribed_RNA"/>
</dbReference>
<feature type="domain" description="LRRCT" evidence="21">
    <location>
        <begin position="12"/>
        <end position="61"/>
    </location>
</feature>
<accession>A0A1A8B1M1</accession>
<feature type="transmembrane region" description="Helical" evidence="20">
    <location>
        <begin position="419"/>
        <end position="440"/>
    </location>
</feature>
<evidence type="ECO:0000256" key="10">
    <source>
        <dbReference type="ARBA" id="ARBA00022824"/>
    </source>
</evidence>
<dbReference type="InterPro" id="IPR009039">
    <property type="entry name" value="EAR"/>
</dbReference>
<evidence type="ECO:0000256" key="9">
    <source>
        <dbReference type="ARBA" id="ARBA00022737"/>
    </source>
</evidence>
<evidence type="ECO:0000256" key="19">
    <source>
        <dbReference type="SAM" id="MobiDB-lite"/>
    </source>
</evidence>
<dbReference type="InterPro" id="IPR037185">
    <property type="entry name" value="EmrE-like"/>
</dbReference>
<keyword evidence="12 20" id="KW-0472">Membrane</keyword>
<evidence type="ECO:0000256" key="1">
    <source>
        <dbReference type="ARBA" id="ARBA00004477"/>
    </source>
</evidence>
<keyword evidence="8" id="KW-0732">Signal</keyword>
<dbReference type="AlphaFoldDB" id="A0A1A8B1M1"/>
<dbReference type="GO" id="GO:0005615">
    <property type="term" value="C:extracellular space"/>
    <property type="evidence" value="ECO:0007669"/>
    <property type="project" value="TreeGrafter"/>
</dbReference>
<dbReference type="Pfam" id="PF03736">
    <property type="entry name" value="EPTP"/>
    <property type="match status" value="3"/>
</dbReference>
<feature type="transmembrane region" description="Helical" evidence="20">
    <location>
        <begin position="333"/>
        <end position="352"/>
    </location>
</feature>
<evidence type="ECO:0000256" key="7">
    <source>
        <dbReference type="ARBA" id="ARBA00022692"/>
    </source>
</evidence>
<feature type="transmembrane region" description="Helical" evidence="20">
    <location>
        <begin position="447"/>
        <end position="468"/>
    </location>
</feature>